<dbReference type="Proteomes" id="UP000234329">
    <property type="component" value="Unassembled WGS sequence"/>
</dbReference>
<name>A0A2I1DIZ0_9PROT</name>
<dbReference type="EMBL" id="MXAV01000048">
    <property type="protein sequence ID" value="PKY09839.1"/>
    <property type="molecule type" value="Genomic_DNA"/>
</dbReference>
<keyword evidence="2" id="KW-1185">Reference proteome</keyword>
<protein>
    <submittedName>
        <fullName evidence="1">Uncharacterized protein</fullName>
    </submittedName>
</protein>
<proteinExistence type="predicted"/>
<sequence length="94" mass="10986">MNKESYKSHEYWENIKYVVQSENTLGYVLPKQDNMPDMLGVLQGDIRNGGPDRMQGMVLLEPEHLRPATAQDFERFRVQLPSDFKTDVTDQNRK</sequence>
<dbReference type="InParanoid" id="A0A2I1DIZ0"/>
<accession>A0A2I1DIZ0</accession>
<dbReference type="RefSeq" id="WP_101538709.1">
    <property type="nucleotide sequence ID" value="NZ_MXAV01000048.1"/>
</dbReference>
<comment type="caution">
    <text evidence="1">The sequence shown here is derived from an EMBL/GenBank/DDBJ whole genome shotgun (WGS) entry which is preliminary data.</text>
</comment>
<dbReference type="OrthoDB" id="9182803at2"/>
<evidence type="ECO:0000313" key="1">
    <source>
        <dbReference type="EMBL" id="PKY09839.1"/>
    </source>
</evidence>
<reference evidence="1 2" key="1">
    <citation type="submission" date="2017-03" db="EMBL/GenBank/DDBJ databases">
        <title>Draft genime sequence of the acidophilic sulfur-oxidizing bacterium Acidithiobacillus sp. SH, isolated from seawater.</title>
        <authorList>
            <person name="Sharmin S."/>
            <person name="Tokuhisa M."/>
            <person name="Kanao T."/>
            <person name="Kamimura K."/>
        </authorList>
    </citation>
    <scope>NUCLEOTIDE SEQUENCE [LARGE SCALE GENOMIC DNA]</scope>
    <source>
        <strain evidence="1 2">SH</strain>
    </source>
</reference>
<dbReference type="AlphaFoldDB" id="A0A2I1DIZ0"/>
<gene>
    <name evidence="1" type="ORF">B1757_12885</name>
</gene>
<evidence type="ECO:0000313" key="2">
    <source>
        <dbReference type="Proteomes" id="UP000234329"/>
    </source>
</evidence>
<organism evidence="1 2">
    <name type="scientific">Acidithiobacillus marinus</name>
    <dbReference type="NCBI Taxonomy" id="187490"/>
    <lineage>
        <taxon>Bacteria</taxon>
        <taxon>Pseudomonadati</taxon>
        <taxon>Pseudomonadota</taxon>
        <taxon>Acidithiobacillia</taxon>
        <taxon>Acidithiobacillales</taxon>
        <taxon>Acidithiobacillaceae</taxon>
        <taxon>Acidithiobacillus</taxon>
    </lineage>
</organism>